<name>A0AAF0F0C3_9BASI</name>
<dbReference type="PANTHER" id="PTHR21373">
    <property type="entry name" value="GLUCOSE REPRESSIBLE PROTEIN MAK10"/>
    <property type="match status" value="1"/>
</dbReference>
<dbReference type="GeneID" id="85224714"/>
<evidence type="ECO:0000256" key="3">
    <source>
        <dbReference type="ARBA" id="ARBA00022490"/>
    </source>
</evidence>
<dbReference type="InterPro" id="IPR057982">
    <property type="entry name" value="TPR_NAA35"/>
</dbReference>
<dbReference type="InterPro" id="IPR007244">
    <property type="entry name" value="Naa35_N"/>
</dbReference>
<dbReference type="Proteomes" id="UP001217754">
    <property type="component" value="Chromosome 1"/>
</dbReference>
<gene>
    <name evidence="6" type="primary">MAK10</name>
    <name evidence="6" type="ORF">MJAP1_001065</name>
</gene>
<reference evidence="6" key="1">
    <citation type="submission" date="2023-03" db="EMBL/GenBank/DDBJ databases">
        <title>Mating type loci evolution in Malassezia.</title>
        <authorList>
            <person name="Coelho M.A."/>
        </authorList>
    </citation>
    <scope>NUCLEOTIDE SEQUENCE</scope>
    <source>
        <strain evidence="6">CBS 9431</strain>
    </source>
</reference>
<dbReference type="InterPro" id="IPR057983">
    <property type="entry name" value="NAA35-like_N"/>
</dbReference>
<proteinExistence type="inferred from homology"/>
<evidence type="ECO:0000313" key="6">
    <source>
        <dbReference type="EMBL" id="WFD38117.1"/>
    </source>
</evidence>
<dbReference type="Pfam" id="PF25789">
    <property type="entry name" value="TPR_NAA35"/>
    <property type="match status" value="1"/>
</dbReference>
<dbReference type="Pfam" id="PF04112">
    <property type="entry name" value="Mak10"/>
    <property type="match status" value="1"/>
</dbReference>
<dbReference type="PANTHER" id="PTHR21373:SF0">
    <property type="entry name" value="N-ALPHA-ACETYLTRANSFERASE 35, NATC AUXILIARY SUBUNIT"/>
    <property type="match status" value="1"/>
</dbReference>
<comment type="similarity">
    <text evidence="2">Belongs to the MAK10 family.</text>
</comment>
<evidence type="ECO:0000256" key="1">
    <source>
        <dbReference type="ARBA" id="ARBA00004496"/>
    </source>
</evidence>
<keyword evidence="3" id="KW-0963">Cytoplasm</keyword>
<protein>
    <submittedName>
        <fullName evidence="6">N-alpha-acetyltransferase, non-catalitic subunit</fullName>
    </submittedName>
</protein>
<dbReference type="GO" id="GO:0031417">
    <property type="term" value="C:NatC complex"/>
    <property type="evidence" value="ECO:0007669"/>
    <property type="project" value="InterPro"/>
</dbReference>
<feature type="domain" description="NAA35-like TPR repeats" evidence="5">
    <location>
        <begin position="291"/>
        <end position="474"/>
    </location>
</feature>
<sequence>MNALEVMDPNMDGGMSYPLHLVDEKDREGTSKPFDVQDALSADELCFLLDRLLACELAWMEGAALGQTLYTCIYYHEYVVAGVSASDHWSHAALSLFLLATAKCCALQWHELMRQHVYDGEDFNGDLGSVALPDGVETNLILTQLDAMHRRIALEAPQDASSIGARLAFQRAWLACLASLCKDVPDGVYAGVQLESCLKQWKLLKPGTETLPHSSIAPLGEPHLCDAPPGALGYFDVTLSRTYSSHIPMRPLALPSAEQVWQRWDTIMRTDMRFVLRVVSSDQVMQWLTLLSHAALAFQTHQVVPFARSLVQTCMSDGRTSASGTRDLEHVALCAIESLSGVAMQDVLVRLEWFQQREPTSTIATRTLRFVQTFSGLLVQLLSALAMNRSRQKRMLAKAYSAWADLADDAAQLGGDIERALTAPRFPASILRLSVHFFALFQQMHILGAGFDLELYAPPERGAMYFCLAQTLEEQREVCMSLLTTLSPTPSYARPLQRWASLAHAQSKLAHAYTMLYLGAYGERALRSDSDAAYAEAAFARRIKWLRRPAWSPPASLRVLHRSEDPHSIAAVWAEWIEFARIYLAETPTEHVARIRSLLAACARRVHAAQERRTLDVWTHLCPHECVAADQGLATLCADLDALVAIRGFRR</sequence>
<dbReference type="RefSeq" id="XP_060121014.1">
    <property type="nucleotide sequence ID" value="XM_060265031.1"/>
</dbReference>
<feature type="domain" description="NAA35-like N-terminal" evidence="4">
    <location>
        <begin position="1"/>
        <end position="139"/>
    </location>
</feature>
<evidence type="ECO:0000313" key="7">
    <source>
        <dbReference type="Proteomes" id="UP001217754"/>
    </source>
</evidence>
<dbReference type="AlphaFoldDB" id="A0AAF0F0C3"/>
<keyword evidence="7" id="KW-1185">Reference proteome</keyword>
<evidence type="ECO:0000256" key="2">
    <source>
        <dbReference type="ARBA" id="ARBA00006289"/>
    </source>
</evidence>
<dbReference type="EMBL" id="CP119958">
    <property type="protein sequence ID" value="WFD38117.1"/>
    <property type="molecule type" value="Genomic_DNA"/>
</dbReference>
<organism evidence="6 7">
    <name type="scientific">Malassezia japonica</name>
    <dbReference type="NCBI Taxonomy" id="223818"/>
    <lineage>
        <taxon>Eukaryota</taxon>
        <taxon>Fungi</taxon>
        <taxon>Dikarya</taxon>
        <taxon>Basidiomycota</taxon>
        <taxon>Ustilaginomycotina</taxon>
        <taxon>Malasseziomycetes</taxon>
        <taxon>Malasseziales</taxon>
        <taxon>Malasseziaceae</taxon>
        <taxon>Malassezia</taxon>
    </lineage>
</organism>
<evidence type="ECO:0000259" key="5">
    <source>
        <dbReference type="Pfam" id="PF25789"/>
    </source>
</evidence>
<evidence type="ECO:0000259" key="4">
    <source>
        <dbReference type="Pfam" id="PF04112"/>
    </source>
</evidence>
<accession>A0AAF0F0C3</accession>
<comment type="subcellular location">
    <subcellularLocation>
        <location evidence="1">Cytoplasm</location>
    </subcellularLocation>
</comment>